<dbReference type="AlphaFoldDB" id="A0A4V2MJL0"/>
<dbReference type="Gene3D" id="2.130.10.10">
    <property type="entry name" value="YVTN repeat-like/Quinoprotein amine dehydrogenase"/>
    <property type="match status" value="1"/>
</dbReference>
<evidence type="ECO:0000313" key="1">
    <source>
        <dbReference type="EMBL" id="TCC94686.1"/>
    </source>
</evidence>
<reference evidence="1 2" key="1">
    <citation type="submission" date="2019-02" db="EMBL/GenBank/DDBJ databases">
        <title>Pedobacter sp. RP-3-8 sp. nov., isolated from Arctic soil.</title>
        <authorList>
            <person name="Dahal R.H."/>
        </authorList>
    </citation>
    <scope>NUCLEOTIDE SEQUENCE [LARGE SCALE GENOMIC DNA]</scope>
    <source>
        <strain evidence="1 2">RP-3-8</strain>
    </source>
</reference>
<keyword evidence="2" id="KW-1185">Reference proteome</keyword>
<name>A0A4V2MJL0_9SPHI</name>
<dbReference type="OrthoDB" id="1002465at2"/>
<dbReference type="InterPro" id="IPR011047">
    <property type="entry name" value="Quinoprotein_ADH-like_sf"/>
</dbReference>
<evidence type="ECO:0000313" key="2">
    <source>
        <dbReference type="Proteomes" id="UP000291117"/>
    </source>
</evidence>
<accession>A0A4V2MJL0</accession>
<dbReference type="SUPFAM" id="SSF50998">
    <property type="entry name" value="Quinoprotein alcohol dehydrogenase-like"/>
    <property type="match status" value="1"/>
</dbReference>
<dbReference type="InterPro" id="IPR015943">
    <property type="entry name" value="WD40/YVTN_repeat-like_dom_sf"/>
</dbReference>
<dbReference type="RefSeq" id="WP_131610338.1">
    <property type="nucleotide sequence ID" value="NZ_SJSM01000011.1"/>
</dbReference>
<dbReference type="InterPro" id="IPR032183">
    <property type="entry name" value="PKD-like"/>
</dbReference>
<gene>
    <name evidence="1" type="ORF">EZ444_16950</name>
</gene>
<protein>
    <recommendedName>
        <fullName evidence="3">PKD-like family protein</fullName>
    </recommendedName>
</protein>
<proteinExistence type="predicted"/>
<comment type="caution">
    <text evidence="1">The sequence shown here is derived from an EMBL/GenBank/DDBJ whole genome shotgun (WGS) entry which is preliminary data.</text>
</comment>
<dbReference type="EMBL" id="SJSM01000011">
    <property type="protein sequence ID" value="TCC94686.1"/>
    <property type="molecule type" value="Genomic_DNA"/>
</dbReference>
<dbReference type="PROSITE" id="PS51257">
    <property type="entry name" value="PROKAR_LIPOPROTEIN"/>
    <property type="match status" value="1"/>
</dbReference>
<sequence length="499" mass="56041">MKTKFIFTAIILGFYTLFISSCIKDKGNYDFAPADAASVKFKDQTIIGFVGDTIRCLPVRTFKDKNDSIYFDHAWYIAGKLYSNTPDFKYYASELTGLAVKYYMTDRRNGLTYTTPTSLGVSVSSPFRTGWLVLYEEANGNSELAHITYNGATDKFTDYTGMYQKSNNEPMGSKPYKIFPYNMRGTGGIFVVQRGGQGSLDVGGNDFKKKLVASKSFTREVPNPFEPVDLAFFNSTDLLVNGNGDTYGRFFNGAAVFTIPWMSAPLSVEKGMKITDIWDSWYKSSNVALMYDQLNKRMLFADGSLFYPGGGIVIKPMPLPKNGYPGDYTSLQNLGDWQYLWGSSFIDNYGNVIGGMLIKSPTDHRLYFQNFDFKTNGPDLTPIKRIPFLGSDLVDNKSIYLAIRNRNYLFFTGAGGKDLYYFDVETGMTMAKYQTFTDEITTVEMDFDSRTIAVGLGNGTLIIYDISDPVLRSGQSRELHRLTGLGKVVHAKYKSFDKI</sequence>
<dbReference type="Pfam" id="PF16407">
    <property type="entry name" value="PKD_2"/>
    <property type="match status" value="1"/>
</dbReference>
<organism evidence="1 2">
    <name type="scientific">Pedobacter hiemivivus</name>
    <dbReference type="NCBI Taxonomy" id="2530454"/>
    <lineage>
        <taxon>Bacteria</taxon>
        <taxon>Pseudomonadati</taxon>
        <taxon>Bacteroidota</taxon>
        <taxon>Sphingobacteriia</taxon>
        <taxon>Sphingobacteriales</taxon>
        <taxon>Sphingobacteriaceae</taxon>
        <taxon>Pedobacter</taxon>
    </lineage>
</organism>
<dbReference type="Proteomes" id="UP000291117">
    <property type="component" value="Unassembled WGS sequence"/>
</dbReference>
<evidence type="ECO:0008006" key="3">
    <source>
        <dbReference type="Google" id="ProtNLM"/>
    </source>
</evidence>